<dbReference type="Proteomes" id="UP000606974">
    <property type="component" value="Unassembled WGS sequence"/>
</dbReference>
<evidence type="ECO:0000256" key="1">
    <source>
        <dbReference type="SAM" id="MobiDB-lite"/>
    </source>
</evidence>
<comment type="caution">
    <text evidence="2">The sequence shown here is derived from an EMBL/GenBank/DDBJ whole genome shotgun (WGS) entry which is preliminary data.</text>
</comment>
<feature type="compositionally biased region" description="Polar residues" evidence="1">
    <location>
        <begin position="162"/>
        <end position="172"/>
    </location>
</feature>
<name>A0A8H7APE4_9EURO</name>
<feature type="compositionally biased region" description="Basic residues" evidence="1">
    <location>
        <begin position="100"/>
        <end position="124"/>
    </location>
</feature>
<dbReference type="AlphaFoldDB" id="A0A8H7APE4"/>
<keyword evidence="3" id="KW-1185">Reference proteome</keyword>
<protein>
    <submittedName>
        <fullName evidence="2">Uncharacterized protein</fullName>
    </submittedName>
</protein>
<evidence type="ECO:0000313" key="2">
    <source>
        <dbReference type="EMBL" id="KAF7511787.1"/>
    </source>
</evidence>
<feature type="region of interest" description="Disordered" evidence="1">
    <location>
        <begin position="87"/>
        <end position="172"/>
    </location>
</feature>
<accession>A0A8H7APE4</accession>
<sequence>MTDTIQWRGFRPEKLPSPYGGIVARWAKWEKRITRSRDFVAAQIDEPKPQRISSQHYDKEPVIIISMLNKSGQIIDRAHIDRRCNVTKHADRKARDGRRAARRGRPRPPRRRVQIQKNRPRTRTGTKAAGRRGAPGLGGRRPEPVQARQARPDPRQQALASRPQNTRYMERR</sequence>
<organism evidence="2 3">
    <name type="scientific">Endocarpon pusillum</name>
    <dbReference type="NCBI Taxonomy" id="364733"/>
    <lineage>
        <taxon>Eukaryota</taxon>
        <taxon>Fungi</taxon>
        <taxon>Dikarya</taxon>
        <taxon>Ascomycota</taxon>
        <taxon>Pezizomycotina</taxon>
        <taxon>Eurotiomycetes</taxon>
        <taxon>Chaetothyriomycetidae</taxon>
        <taxon>Verrucariales</taxon>
        <taxon>Verrucariaceae</taxon>
        <taxon>Endocarpon</taxon>
    </lineage>
</organism>
<proteinExistence type="predicted"/>
<reference evidence="2" key="1">
    <citation type="submission" date="2020-02" db="EMBL/GenBank/DDBJ databases">
        <authorList>
            <person name="Palmer J.M."/>
        </authorList>
    </citation>
    <scope>NUCLEOTIDE SEQUENCE</scope>
    <source>
        <strain evidence="2">EPUS1.4</strain>
        <tissue evidence="2">Thallus</tissue>
    </source>
</reference>
<gene>
    <name evidence="2" type="ORF">GJ744_003518</name>
</gene>
<evidence type="ECO:0000313" key="3">
    <source>
        <dbReference type="Proteomes" id="UP000606974"/>
    </source>
</evidence>
<dbReference type="EMBL" id="JAACFV010000017">
    <property type="protein sequence ID" value="KAF7511787.1"/>
    <property type="molecule type" value="Genomic_DNA"/>
</dbReference>